<accession>Q21RI9</accession>
<evidence type="ECO:0000259" key="2">
    <source>
        <dbReference type="Pfam" id="PF02470"/>
    </source>
</evidence>
<dbReference type="Proteomes" id="UP000008332">
    <property type="component" value="Chromosome"/>
</dbReference>
<keyword evidence="4" id="KW-1185">Reference proteome</keyword>
<evidence type="ECO:0000313" key="3">
    <source>
        <dbReference type="EMBL" id="ABD71614.1"/>
    </source>
</evidence>
<proteinExistence type="predicted"/>
<evidence type="ECO:0000256" key="1">
    <source>
        <dbReference type="SAM" id="MobiDB-lite"/>
    </source>
</evidence>
<gene>
    <name evidence="3" type="ordered locus">Rfer_3915</name>
</gene>
<dbReference type="eggNOG" id="COG1463">
    <property type="taxonomic scope" value="Bacteria"/>
</dbReference>
<dbReference type="KEGG" id="rfr:Rfer_3915"/>
<dbReference type="Pfam" id="PF02470">
    <property type="entry name" value="MlaD"/>
    <property type="match status" value="1"/>
</dbReference>
<dbReference type="PANTHER" id="PTHR36698">
    <property type="entry name" value="BLL5892 PROTEIN"/>
    <property type="match status" value="1"/>
</dbReference>
<dbReference type="InterPro" id="IPR003399">
    <property type="entry name" value="Mce/MlaD"/>
</dbReference>
<protein>
    <submittedName>
        <fullName evidence="3">Mammalian cell entry related</fullName>
    </submittedName>
</protein>
<dbReference type="PANTHER" id="PTHR36698:SF2">
    <property type="entry name" value="MCE_MLAD DOMAIN-CONTAINING PROTEIN"/>
    <property type="match status" value="1"/>
</dbReference>
<dbReference type="EMBL" id="CP000267">
    <property type="protein sequence ID" value="ABD71614.1"/>
    <property type="molecule type" value="Genomic_DNA"/>
</dbReference>
<reference evidence="4" key="1">
    <citation type="submission" date="2006-02" db="EMBL/GenBank/DDBJ databases">
        <title>Complete sequence of chromosome of Rhodoferax ferrireducens DSM 15236.</title>
        <authorList>
            <person name="Copeland A."/>
            <person name="Lucas S."/>
            <person name="Lapidus A."/>
            <person name="Barry K."/>
            <person name="Detter J.C."/>
            <person name="Glavina del Rio T."/>
            <person name="Hammon N."/>
            <person name="Israni S."/>
            <person name="Pitluck S."/>
            <person name="Brettin T."/>
            <person name="Bruce D."/>
            <person name="Han C."/>
            <person name="Tapia R."/>
            <person name="Gilna P."/>
            <person name="Kiss H."/>
            <person name="Schmutz J."/>
            <person name="Larimer F."/>
            <person name="Land M."/>
            <person name="Kyrpides N."/>
            <person name="Ivanova N."/>
            <person name="Richardson P."/>
        </authorList>
    </citation>
    <scope>NUCLEOTIDE SEQUENCE [LARGE SCALE GENOMIC DNA]</scope>
    <source>
        <strain evidence="4">ATCC BAA-621 / DSM 15236 / T118</strain>
    </source>
</reference>
<evidence type="ECO:0000313" key="4">
    <source>
        <dbReference type="Proteomes" id="UP000008332"/>
    </source>
</evidence>
<dbReference type="AlphaFoldDB" id="Q21RI9"/>
<sequence length="321" mass="33662">MENKSHALAAGAFVLVLLALLVALALWLTRDTQSQRIYELSSAQAVTGLQPQATVRFKGVNVGKVSAIGFDPLQPGNVLIRIAVDDKAPITQSTFATLGFQGVTGLAFIQLDDSGSSKVALRADVQPPARIPMRPGLLAELSERGLRILGQLDETTQRVNKLLGDDNQKTVIGAIDNIGQAARGLQQFSDRTGQLLDPLVKDTTATLKIMQATSVRVGDSADEARASARAFRTVTERMNRPGGTLDQLSQGAGTLAASAQTLNTLTLPHLNHALGDTARMTRQVGRAAANVSDNPQSLLLGNGPVAPGPGEPGFAATPGQP</sequence>
<dbReference type="RefSeq" id="WP_011466176.1">
    <property type="nucleotide sequence ID" value="NC_007908.1"/>
</dbReference>
<dbReference type="HOGENOM" id="CLU_013850_1_1_4"/>
<feature type="domain" description="Mce/MlaD" evidence="2">
    <location>
        <begin position="44"/>
        <end position="112"/>
    </location>
</feature>
<dbReference type="STRING" id="338969.Rfer_3915"/>
<organism evidence="3 4">
    <name type="scientific">Albidiferax ferrireducens (strain ATCC BAA-621 / DSM 15236 / T118)</name>
    <name type="common">Rhodoferax ferrireducens</name>
    <dbReference type="NCBI Taxonomy" id="338969"/>
    <lineage>
        <taxon>Bacteria</taxon>
        <taxon>Pseudomonadati</taxon>
        <taxon>Pseudomonadota</taxon>
        <taxon>Betaproteobacteria</taxon>
        <taxon>Burkholderiales</taxon>
        <taxon>Comamonadaceae</taxon>
        <taxon>Rhodoferax</taxon>
    </lineage>
</organism>
<dbReference type="OrthoDB" id="5294672at2"/>
<name>Q21RI9_ALBFT</name>
<feature type="region of interest" description="Disordered" evidence="1">
    <location>
        <begin position="289"/>
        <end position="321"/>
    </location>
</feature>